<evidence type="ECO:0000256" key="6">
    <source>
        <dbReference type="ARBA" id="ARBA00023012"/>
    </source>
</evidence>
<dbReference type="InterPro" id="IPR036097">
    <property type="entry name" value="HisK_dim/P_sf"/>
</dbReference>
<dbReference type="Gene3D" id="3.30.450.20">
    <property type="entry name" value="PAS domain"/>
    <property type="match status" value="1"/>
</dbReference>
<evidence type="ECO:0000313" key="9">
    <source>
        <dbReference type="EMBL" id="SVB63985.1"/>
    </source>
</evidence>
<dbReference type="SMART" id="SM00387">
    <property type="entry name" value="HATPase_c"/>
    <property type="match status" value="1"/>
</dbReference>
<dbReference type="GO" id="GO:0005524">
    <property type="term" value="F:ATP binding"/>
    <property type="evidence" value="ECO:0007669"/>
    <property type="project" value="UniProtKB-KW"/>
</dbReference>
<dbReference type="InterPro" id="IPR036890">
    <property type="entry name" value="HATPase_C_sf"/>
</dbReference>
<dbReference type="InterPro" id="IPR004358">
    <property type="entry name" value="Sig_transdc_His_kin-like_C"/>
</dbReference>
<dbReference type="Pfam" id="PF00512">
    <property type="entry name" value="HisKA"/>
    <property type="match status" value="1"/>
</dbReference>
<evidence type="ECO:0008006" key="10">
    <source>
        <dbReference type="Google" id="ProtNLM"/>
    </source>
</evidence>
<dbReference type="SUPFAM" id="SSF55785">
    <property type="entry name" value="PYP-like sensor domain (PAS domain)"/>
    <property type="match status" value="1"/>
</dbReference>
<dbReference type="CDD" id="cd00130">
    <property type="entry name" value="PAS"/>
    <property type="match status" value="1"/>
</dbReference>
<name>A0A382FMY8_9ZZZZ</name>
<dbReference type="InterPro" id="IPR035965">
    <property type="entry name" value="PAS-like_dom_sf"/>
</dbReference>
<feature type="domain" description="PAS" evidence="8">
    <location>
        <begin position="4"/>
        <end position="73"/>
    </location>
</feature>
<keyword evidence="2" id="KW-0808">Transferase</keyword>
<evidence type="ECO:0000256" key="4">
    <source>
        <dbReference type="ARBA" id="ARBA00022777"/>
    </source>
</evidence>
<gene>
    <name evidence="9" type="ORF">METZ01_LOCUS216839</name>
</gene>
<protein>
    <recommendedName>
        <fullName evidence="10">Histidine kinase domain-containing protein</fullName>
    </recommendedName>
</protein>
<dbReference type="InterPro" id="IPR000014">
    <property type="entry name" value="PAS"/>
</dbReference>
<organism evidence="9">
    <name type="scientific">marine metagenome</name>
    <dbReference type="NCBI Taxonomy" id="408172"/>
    <lineage>
        <taxon>unclassified sequences</taxon>
        <taxon>metagenomes</taxon>
        <taxon>ecological metagenomes</taxon>
    </lineage>
</organism>
<evidence type="ECO:0000256" key="3">
    <source>
        <dbReference type="ARBA" id="ARBA00022741"/>
    </source>
</evidence>
<dbReference type="SUPFAM" id="SSF47384">
    <property type="entry name" value="Homodimeric domain of signal transducing histidine kinase"/>
    <property type="match status" value="1"/>
</dbReference>
<dbReference type="CDD" id="cd00082">
    <property type="entry name" value="HisKA"/>
    <property type="match status" value="1"/>
</dbReference>
<keyword evidence="6" id="KW-0902">Two-component regulatory system</keyword>
<dbReference type="Pfam" id="PF13426">
    <property type="entry name" value="PAS_9"/>
    <property type="match status" value="1"/>
</dbReference>
<evidence type="ECO:0000256" key="1">
    <source>
        <dbReference type="ARBA" id="ARBA00022553"/>
    </source>
</evidence>
<keyword evidence="1" id="KW-0597">Phosphoprotein</keyword>
<dbReference type="PRINTS" id="PR00344">
    <property type="entry name" value="BCTRLSENSOR"/>
</dbReference>
<evidence type="ECO:0000256" key="5">
    <source>
        <dbReference type="ARBA" id="ARBA00022840"/>
    </source>
</evidence>
<evidence type="ECO:0000259" key="8">
    <source>
        <dbReference type="PROSITE" id="PS50112"/>
    </source>
</evidence>
<dbReference type="InterPro" id="IPR003594">
    <property type="entry name" value="HATPase_dom"/>
</dbReference>
<keyword evidence="3" id="KW-0547">Nucleotide-binding</keyword>
<dbReference type="NCBIfam" id="TIGR00229">
    <property type="entry name" value="sensory_box"/>
    <property type="match status" value="1"/>
</dbReference>
<dbReference type="PROSITE" id="PS50112">
    <property type="entry name" value="PAS"/>
    <property type="match status" value="1"/>
</dbReference>
<dbReference type="Pfam" id="PF02518">
    <property type="entry name" value="HATPase_c"/>
    <property type="match status" value="1"/>
</dbReference>
<dbReference type="PANTHER" id="PTHR43065:SF10">
    <property type="entry name" value="PEROXIDE STRESS-ACTIVATED HISTIDINE KINASE MAK3"/>
    <property type="match status" value="1"/>
</dbReference>
<dbReference type="SMART" id="SM00388">
    <property type="entry name" value="HisKA"/>
    <property type="match status" value="1"/>
</dbReference>
<dbReference type="AlphaFoldDB" id="A0A382FMY8"/>
<dbReference type="SMART" id="SM00091">
    <property type="entry name" value="PAS"/>
    <property type="match status" value="1"/>
</dbReference>
<proteinExistence type="predicted"/>
<dbReference type="GO" id="GO:0000155">
    <property type="term" value="F:phosphorelay sensor kinase activity"/>
    <property type="evidence" value="ECO:0007669"/>
    <property type="project" value="InterPro"/>
</dbReference>
<evidence type="ECO:0000259" key="7">
    <source>
        <dbReference type="PROSITE" id="PS50109"/>
    </source>
</evidence>
<evidence type="ECO:0000256" key="2">
    <source>
        <dbReference type="ARBA" id="ARBA00022679"/>
    </source>
</evidence>
<dbReference type="EMBL" id="UINC01050705">
    <property type="protein sequence ID" value="SVB63985.1"/>
    <property type="molecule type" value="Genomic_DNA"/>
</dbReference>
<dbReference type="SUPFAM" id="SSF55874">
    <property type="entry name" value="ATPase domain of HSP90 chaperone/DNA topoisomerase II/histidine kinase"/>
    <property type="match status" value="1"/>
</dbReference>
<dbReference type="PANTHER" id="PTHR43065">
    <property type="entry name" value="SENSOR HISTIDINE KINASE"/>
    <property type="match status" value="1"/>
</dbReference>
<sequence length="361" mass="40561">MEEPESFYQNIFASLADGVLIVSADLKIVKVNQAAEEIFQHSRSSLEGEHLSKLFPDQPNLLEKVVQSITAETSYHHVEGIGCRKSNNSRFLSNLTFSPLIKSHNKTTTAVILIQDTNFLKELQETSQQSDHLSTLSVLATGMAHEIRNPLSGIRGSAQLLLKDLKNFDQREYMEIVIEEVDRIDRLVKKMMDLTRPALKDFKQTNIHQVLEEILILEKETLERKGGAFIQTYDPSLPTIEANKDELKQAFLNLIKNAVEASPKGGQVHILTLYNNDYAFRKKQDTLSPNSIIVKIIDSGPGMTDATIKKLFTPFFTTKKRGTGLGMAVSLKIIENHQGKIKIVSKEKIGTVVQVFFPVNK</sequence>
<dbReference type="Gene3D" id="3.30.565.10">
    <property type="entry name" value="Histidine kinase-like ATPase, C-terminal domain"/>
    <property type="match status" value="1"/>
</dbReference>
<keyword evidence="5" id="KW-0067">ATP-binding</keyword>
<dbReference type="InterPro" id="IPR005467">
    <property type="entry name" value="His_kinase_dom"/>
</dbReference>
<dbReference type="InterPro" id="IPR003661">
    <property type="entry name" value="HisK_dim/P_dom"/>
</dbReference>
<feature type="domain" description="Histidine kinase" evidence="7">
    <location>
        <begin position="142"/>
        <end position="361"/>
    </location>
</feature>
<dbReference type="Gene3D" id="1.10.287.130">
    <property type="match status" value="1"/>
</dbReference>
<dbReference type="PROSITE" id="PS50109">
    <property type="entry name" value="HIS_KIN"/>
    <property type="match status" value="1"/>
</dbReference>
<reference evidence="9" key="1">
    <citation type="submission" date="2018-05" db="EMBL/GenBank/DDBJ databases">
        <authorList>
            <person name="Lanie J.A."/>
            <person name="Ng W.-L."/>
            <person name="Kazmierczak K.M."/>
            <person name="Andrzejewski T.M."/>
            <person name="Davidsen T.M."/>
            <person name="Wayne K.J."/>
            <person name="Tettelin H."/>
            <person name="Glass J.I."/>
            <person name="Rusch D."/>
            <person name="Podicherti R."/>
            <person name="Tsui H.-C.T."/>
            <person name="Winkler M.E."/>
        </authorList>
    </citation>
    <scope>NUCLEOTIDE SEQUENCE</scope>
</reference>
<accession>A0A382FMY8</accession>
<keyword evidence="4" id="KW-0418">Kinase</keyword>